<dbReference type="InterPro" id="IPR046357">
    <property type="entry name" value="PPIase_dom_sf"/>
</dbReference>
<organism evidence="6 7">
    <name type="scientific">Aceticella autotrophica</name>
    <dbReference type="NCBI Taxonomy" id="2755338"/>
    <lineage>
        <taxon>Bacteria</taxon>
        <taxon>Bacillati</taxon>
        <taxon>Bacillota</taxon>
        <taxon>Clostridia</taxon>
        <taxon>Thermoanaerobacterales</taxon>
        <taxon>Thermoanaerobacteraceae</taxon>
        <taxon>Aceticella</taxon>
    </lineage>
</organism>
<dbReference type="PROSITE" id="PS51257">
    <property type="entry name" value="PROKAR_LIPOPROTEIN"/>
    <property type="match status" value="1"/>
</dbReference>
<proteinExistence type="predicted"/>
<dbReference type="SUPFAM" id="SSF109998">
    <property type="entry name" value="Triger factor/SurA peptide-binding domain-like"/>
    <property type="match status" value="1"/>
</dbReference>
<evidence type="ECO:0000256" key="1">
    <source>
        <dbReference type="ARBA" id="ARBA00000971"/>
    </source>
</evidence>
<dbReference type="PANTHER" id="PTHR47245">
    <property type="entry name" value="PEPTIDYLPROLYL ISOMERASE"/>
    <property type="match status" value="1"/>
</dbReference>
<comment type="catalytic activity">
    <reaction evidence="1">
        <text>[protein]-peptidylproline (omega=180) = [protein]-peptidylproline (omega=0)</text>
        <dbReference type="Rhea" id="RHEA:16237"/>
        <dbReference type="Rhea" id="RHEA-COMP:10747"/>
        <dbReference type="Rhea" id="RHEA-COMP:10748"/>
        <dbReference type="ChEBI" id="CHEBI:83833"/>
        <dbReference type="ChEBI" id="CHEBI:83834"/>
        <dbReference type="EC" id="5.2.1.8"/>
    </reaction>
</comment>
<dbReference type="Proteomes" id="UP000671913">
    <property type="component" value="Chromosome"/>
</dbReference>
<dbReference type="KEGG" id="aaut:ACETAC_07305"/>
<evidence type="ECO:0000256" key="4">
    <source>
        <dbReference type="ARBA" id="ARBA00023110"/>
    </source>
</evidence>
<accession>A0A975AUI8</accession>
<dbReference type="RefSeq" id="WP_284679385.1">
    <property type="nucleotide sequence ID" value="NZ_CP060096.1"/>
</dbReference>
<dbReference type="EC" id="5.2.1.8" evidence="2"/>
<evidence type="ECO:0000313" key="6">
    <source>
        <dbReference type="EMBL" id="QSZ26704.1"/>
    </source>
</evidence>
<keyword evidence="4" id="KW-0697">Rotamase</keyword>
<name>A0A975AUI8_9THEO</name>
<evidence type="ECO:0000256" key="3">
    <source>
        <dbReference type="ARBA" id="ARBA00022729"/>
    </source>
</evidence>
<evidence type="ECO:0000256" key="5">
    <source>
        <dbReference type="ARBA" id="ARBA00023235"/>
    </source>
</evidence>
<gene>
    <name evidence="6" type="ORF">ACETAC_07305</name>
</gene>
<keyword evidence="3" id="KW-0732">Signal</keyword>
<dbReference type="Pfam" id="PF13623">
    <property type="entry name" value="SurA_N_2"/>
    <property type="match status" value="1"/>
</dbReference>
<protein>
    <recommendedName>
        <fullName evidence="2">peptidylprolyl isomerase</fullName>
        <ecNumber evidence="2">5.2.1.8</ecNumber>
    </recommendedName>
</protein>
<dbReference type="Gene3D" id="3.10.50.40">
    <property type="match status" value="1"/>
</dbReference>
<dbReference type="PANTHER" id="PTHR47245:SF1">
    <property type="entry name" value="FOLDASE PROTEIN PRSA"/>
    <property type="match status" value="1"/>
</dbReference>
<evidence type="ECO:0000256" key="2">
    <source>
        <dbReference type="ARBA" id="ARBA00013194"/>
    </source>
</evidence>
<keyword evidence="5" id="KW-0413">Isomerase</keyword>
<sequence>MFINQRLRKKVKKLKKFIPIILILSILLTGCGDKVVKKVAGHNITESQLLKQYKEFKKANPALSDKDAKNKALQYFVQKNVILAEAKKEGISVSDKDIENAYKEESKDNKFITKEDAKVNLLYDKLYEKYTKDVTVPDEKLKDYYHKNTKKFTVFPLYAITVLNSAQAADIYNKLAAGADFNSLVSQSVDEKTKSQGGFAGNYSEYNPPKNIGWNLHPNQLYNFQFKSEEKNIIIKTGDEKILPFDDVKDKINSLLLPEEKNRVFNEKLKEWEKEYTK</sequence>
<dbReference type="InterPro" id="IPR050245">
    <property type="entry name" value="PrsA_foldase"/>
</dbReference>
<dbReference type="InterPro" id="IPR027304">
    <property type="entry name" value="Trigger_fact/SurA_dom_sf"/>
</dbReference>
<dbReference type="Gene3D" id="1.10.4030.10">
    <property type="entry name" value="Porin chaperone SurA, peptide-binding domain"/>
    <property type="match status" value="2"/>
</dbReference>
<dbReference type="GO" id="GO:0003755">
    <property type="term" value="F:peptidyl-prolyl cis-trans isomerase activity"/>
    <property type="evidence" value="ECO:0007669"/>
    <property type="project" value="UniProtKB-KW"/>
</dbReference>
<reference evidence="6" key="1">
    <citation type="submission" date="2020-08" db="EMBL/GenBank/DDBJ databases">
        <title>Genomic insights into the carbon and energy metabolism of the first obligate autotrophic acetogenic bacterium Aceticella autotrophica gen. nov., sp. nov.</title>
        <authorList>
            <person name="Toshchakov S.V."/>
            <person name="Elcheninov A.G."/>
            <person name="Kublanov I.V."/>
            <person name="Frolov E.N."/>
            <person name="Lebedinsky A.V."/>
        </authorList>
    </citation>
    <scope>NUCLEOTIDE SEQUENCE</scope>
    <source>
        <strain evidence="6">3443-3Ac</strain>
    </source>
</reference>
<dbReference type="EMBL" id="CP060096">
    <property type="protein sequence ID" value="QSZ26704.1"/>
    <property type="molecule type" value="Genomic_DNA"/>
</dbReference>
<evidence type="ECO:0000313" key="7">
    <source>
        <dbReference type="Proteomes" id="UP000671913"/>
    </source>
</evidence>
<keyword evidence="7" id="KW-1185">Reference proteome</keyword>
<dbReference type="AlphaFoldDB" id="A0A975AUI8"/>